<accession>A0A382YIT3</accession>
<proteinExistence type="predicted"/>
<reference evidence="1" key="1">
    <citation type="submission" date="2018-05" db="EMBL/GenBank/DDBJ databases">
        <authorList>
            <person name="Lanie J.A."/>
            <person name="Ng W.-L."/>
            <person name="Kazmierczak K.M."/>
            <person name="Andrzejewski T.M."/>
            <person name="Davidsen T.M."/>
            <person name="Wayne K.J."/>
            <person name="Tettelin H."/>
            <person name="Glass J.I."/>
            <person name="Rusch D."/>
            <person name="Podicherti R."/>
            <person name="Tsui H.-C.T."/>
            <person name="Winkler M.E."/>
        </authorList>
    </citation>
    <scope>NUCLEOTIDE SEQUENCE</scope>
</reference>
<name>A0A382YIT3_9ZZZZ</name>
<dbReference type="AlphaFoldDB" id="A0A382YIT3"/>
<organism evidence="1">
    <name type="scientific">marine metagenome</name>
    <dbReference type="NCBI Taxonomy" id="408172"/>
    <lineage>
        <taxon>unclassified sequences</taxon>
        <taxon>metagenomes</taxon>
        <taxon>ecological metagenomes</taxon>
    </lineage>
</organism>
<evidence type="ECO:0000313" key="1">
    <source>
        <dbReference type="EMBL" id="SVD82408.1"/>
    </source>
</evidence>
<protein>
    <submittedName>
        <fullName evidence="1">Uncharacterized protein</fullName>
    </submittedName>
</protein>
<gene>
    <name evidence="1" type="ORF">METZ01_LOCUS435262</name>
</gene>
<dbReference type="EMBL" id="UINC01175668">
    <property type="protein sequence ID" value="SVD82408.1"/>
    <property type="molecule type" value="Genomic_DNA"/>
</dbReference>
<sequence length="60" mass="7088">MSDTVKIDKSDWDQYKKVQKSGAFNMFDPRAREMTTLTKNEWIHIISNYSDLKEKFEGGK</sequence>